<proteinExistence type="predicted"/>
<reference evidence="2" key="1">
    <citation type="submission" date="2024-06" db="EMBL/GenBank/DDBJ databases">
        <title>Multi-omics analyses provide insights into the biosynthesis of the anticancer antibiotic pleurotin in Hohenbuehelia grisea.</title>
        <authorList>
            <person name="Weaver J.A."/>
            <person name="Alberti F."/>
        </authorList>
    </citation>
    <scope>NUCLEOTIDE SEQUENCE [LARGE SCALE GENOMIC DNA]</scope>
    <source>
        <strain evidence="2">T-177</strain>
    </source>
</reference>
<sequence>MMLPSQRRGRVRDVGESVCGDKRAENKKTLCQVTTRTPRMTYYSTIIILFTFARASPLLFAETSTIPVAGVGPLFFTTVCLASQLSPLLPLRSAPPSTISPISFHVTFVFVGNLVGRLRP</sequence>
<evidence type="ECO:0000313" key="1">
    <source>
        <dbReference type="EMBL" id="KAL0953993.1"/>
    </source>
</evidence>
<protein>
    <recommendedName>
        <fullName evidence="3">Transmembrane protein</fullName>
    </recommendedName>
</protein>
<keyword evidence="2" id="KW-1185">Reference proteome</keyword>
<gene>
    <name evidence="1" type="ORF">HGRIS_005151</name>
</gene>
<evidence type="ECO:0008006" key="3">
    <source>
        <dbReference type="Google" id="ProtNLM"/>
    </source>
</evidence>
<organism evidence="1 2">
    <name type="scientific">Hohenbuehelia grisea</name>
    <dbReference type="NCBI Taxonomy" id="104357"/>
    <lineage>
        <taxon>Eukaryota</taxon>
        <taxon>Fungi</taxon>
        <taxon>Dikarya</taxon>
        <taxon>Basidiomycota</taxon>
        <taxon>Agaricomycotina</taxon>
        <taxon>Agaricomycetes</taxon>
        <taxon>Agaricomycetidae</taxon>
        <taxon>Agaricales</taxon>
        <taxon>Pleurotineae</taxon>
        <taxon>Pleurotaceae</taxon>
        <taxon>Hohenbuehelia</taxon>
    </lineage>
</organism>
<comment type="caution">
    <text evidence="1">The sequence shown here is derived from an EMBL/GenBank/DDBJ whole genome shotgun (WGS) entry which is preliminary data.</text>
</comment>
<dbReference type="Proteomes" id="UP001556367">
    <property type="component" value="Unassembled WGS sequence"/>
</dbReference>
<evidence type="ECO:0000313" key="2">
    <source>
        <dbReference type="Proteomes" id="UP001556367"/>
    </source>
</evidence>
<name>A0ABR3JF40_9AGAR</name>
<dbReference type="EMBL" id="JASNQZ010000008">
    <property type="protein sequence ID" value="KAL0953993.1"/>
    <property type="molecule type" value="Genomic_DNA"/>
</dbReference>
<accession>A0ABR3JF40</accession>